<dbReference type="PROSITE" id="PS51257">
    <property type="entry name" value="PROKAR_LIPOPROTEIN"/>
    <property type="match status" value="1"/>
</dbReference>
<accession>A0A975IP56</accession>
<dbReference type="AlphaFoldDB" id="A0A975IP56"/>
<keyword evidence="3" id="KW-1185">Reference proteome</keyword>
<name>A0A975IP56_9MICO</name>
<dbReference type="Proteomes" id="UP000671914">
    <property type="component" value="Chromosome"/>
</dbReference>
<evidence type="ECO:0000256" key="1">
    <source>
        <dbReference type="SAM" id="Phobius"/>
    </source>
</evidence>
<feature type="transmembrane region" description="Helical" evidence="1">
    <location>
        <begin position="100"/>
        <end position="124"/>
    </location>
</feature>
<reference evidence="2" key="1">
    <citation type="submission" date="2021-03" db="EMBL/GenBank/DDBJ databases">
        <title>Agromyces archimandritus sp. nov., isolated from the cockroach Archimandrita tessellata.</title>
        <authorList>
            <person name="Guzman J."/>
            <person name="Ortuzar M."/>
            <person name="Poehlein A."/>
            <person name="Daniel R."/>
            <person name="Trujillo M."/>
            <person name="Vilcinskas A."/>
        </authorList>
    </citation>
    <scope>NUCLEOTIDE SEQUENCE</scope>
    <source>
        <strain evidence="2">G127AT</strain>
    </source>
</reference>
<keyword evidence="1" id="KW-1133">Transmembrane helix</keyword>
<protein>
    <submittedName>
        <fullName evidence="2">Uncharacterized protein</fullName>
    </submittedName>
</protein>
<dbReference type="KEGG" id="aarc:G127AT_03480"/>
<evidence type="ECO:0000313" key="2">
    <source>
        <dbReference type="EMBL" id="QTX05302.1"/>
    </source>
</evidence>
<feature type="transmembrane region" description="Helical" evidence="1">
    <location>
        <begin position="136"/>
        <end position="157"/>
    </location>
</feature>
<keyword evidence="1" id="KW-0472">Membrane</keyword>
<feature type="transmembrane region" description="Helical" evidence="1">
    <location>
        <begin position="201"/>
        <end position="220"/>
    </location>
</feature>
<feature type="transmembrane region" description="Helical" evidence="1">
    <location>
        <begin position="47"/>
        <end position="66"/>
    </location>
</feature>
<dbReference type="RefSeq" id="WP_210899863.1">
    <property type="nucleotide sequence ID" value="NZ_CP071696.1"/>
</dbReference>
<organism evidence="2 3">
    <name type="scientific">Agromyces archimandritae</name>
    <dbReference type="NCBI Taxonomy" id="2781962"/>
    <lineage>
        <taxon>Bacteria</taxon>
        <taxon>Bacillati</taxon>
        <taxon>Actinomycetota</taxon>
        <taxon>Actinomycetes</taxon>
        <taxon>Micrococcales</taxon>
        <taxon>Microbacteriaceae</taxon>
        <taxon>Agromyces</taxon>
    </lineage>
</organism>
<gene>
    <name evidence="2" type="ORF">G127AT_03480</name>
</gene>
<feature type="transmembrane region" description="Helical" evidence="1">
    <location>
        <begin position="164"/>
        <end position="181"/>
    </location>
</feature>
<sequence length="239" mass="25832">MMFQRVVPPPWFLTIVATLACLGILTATGTARDAIAFVPSGFRVEGLLTPAGFEIVASVGFALLRFERHAGRSHQGWDEQVRLRAGSHARFVRRIVAEEMVAAGALAATVVVVITCSLVARFGPAVLIDPLITSPIAAYFFIGWWQLAFYSLTLIVVHFWAPAWVAFGAAALIVAVPPIGVSPPWLPLHQFNIDLTGDDDGMRMAVLVVATAATVALGMSRASKPRRSTRTQRRRALTS</sequence>
<evidence type="ECO:0000313" key="3">
    <source>
        <dbReference type="Proteomes" id="UP000671914"/>
    </source>
</evidence>
<dbReference type="EMBL" id="CP071696">
    <property type="protein sequence ID" value="QTX05302.1"/>
    <property type="molecule type" value="Genomic_DNA"/>
</dbReference>
<proteinExistence type="predicted"/>
<keyword evidence="1" id="KW-0812">Transmembrane</keyword>